<protein>
    <submittedName>
        <fullName evidence="1">Unannotated protein</fullName>
    </submittedName>
</protein>
<reference evidence="1" key="1">
    <citation type="submission" date="2020-05" db="EMBL/GenBank/DDBJ databases">
        <authorList>
            <person name="Chiriac C."/>
            <person name="Salcher M."/>
            <person name="Ghai R."/>
            <person name="Kavagutti S V."/>
        </authorList>
    </citation>
    <scope>NUCLEOTIDE SEQUENCE</scope>
</reference>
<organism evidence="1">
    <name type="scientific">freshwater metagenome</name>
    <dbReference type="NCBI Taxonomy" id="449393"/>
    <lineage>
        <taxon>unclassified sequences</taxon>
        <taxon>metagenomes</taxon>
        <taxon>ecological metagenomes</taxon>
    </lineage>
</organism>
<dbReference type="EMBL" id="CAFBPN010000161">
    <property type="protein sequence ID" value="CAB5031718.1"/>
    <property type="molecule type" value="Genomic_DNA"/>
</dbReference>
<sequence>MSFVRDLPFAGMNYAWADAEGITTSHVITTVQAAVLLGEYAISVNDTETLFYVTEKGLRVLPGHEELVALRMKGHSKVGNRSAIKLEWEAYARAVEADAWAGGAPSSQLEDLAKSLAQV</sequence>
<name>A0A6J7RTP1_9ZZZZ</name>
<evidence type="ECO:0000313" key="1">
    <source>
        <dbReference type="EMBL" id="CAB5031718.1"/>
    </source>
</evidence>
<accession>A0A6J7RTP1</accession>
<dbReference type="AlphaFoldDB" id="A0A6J7RTP1"/>
<proteinExistence type="predicted"/>
<gene>
    <name evidence="1" type="ORF">UFOPK4098_01617</name>
</gene>